<dbReference type="InterPro" id="IPR003838">
    <property type="entry name" value="ABC3_permease_C"/>
</dbReference>
<evidence type="ECO:0000256" key="2">
    <source>
        <dbReference type="ARBA" id="ARBA00022475"/>
    </source>
</evidence>
<organism evidence="10 11">
    <name type="scientific">Adhaeretor mobilis</name>
    <dbReference type="NCBI Taxonomy" id="1930276"/>
    <lineage>
        <taxon>Bacteria</taxon>
        <taxon>Pseudomonadati</taxon>
        <taxon>Planctomycetota</taxon>
        <taxon>Planctomycetia</taxon>
        <taxon>Pirellulales</taxon>
        <taxon>Lacipirellulaceae</taxon>
        <taxon>Adhaeretor</taxon>
    </lineage>
</organism>
<dbReference type="GO" id="GO:0005524">
    <property type="term" value="F:ATP binding"/>
    <property type="evidence" value="ECO:0007669"/>
    <property type="project" value="UniProtKB-KW"/>
</dbReference>
<keyword evidence="10" id="KW-0067">ATP-binding</keyword>
<dbReference type="EC" id="3.6.3.-" evidence="10"/>
<keyword evidence="11" id="KW-1185">Reference proteome</keyword>
<dbReference type="Pfam" id="PF02687">
    <property type="entry name" value="FtsX"/>
    <property type="match status" value="1"/>
</dbReference>
<proteinExistence type="inferred from homology"/>
<evidence type="ECO:0000259" key="8">
    <source>
        <dbReference type="Pfam" id="PF02687"/>
    </source>
</evidence>
<accession>A0A517MTK7</accession>
<feature type="transmembrane region" description="Helical" evidence="7">
    <location>
        <begin position="280"/>
        <end position="301"/>
    </location>
</feature>
<keyword evidence="4 7" id="KW-1133">Transmembrane helix</keyword>
<evidence type="ECO:0000256" key="5">
    <source>
        <dbReference type="ARBA" id="ARBA00023136"/>
    </source>
</evidence>
<evidence type="ECO:0000256" key="6">
    <source>
        <dbReference type="ARBA" id="ARBA00038076"/>
    </source>
</evidence>
<name>A0A517MTK7_9BACT</name>
<keyword evidence="3 7" id="KW-0812">Transmembrane</keyword>
<dbReference type="KEGG" id="amob:HG15A2_14920"/>
<dbReference type="OrthoDB" id="239678at2"/>
<feature type="transmembrane region" description="Helical" evidence="7">
    <location>
        <begin position="332"/>
        <end position="352"/>
    </location>
</feature>
<protein>
    <submittedName>
        <fullName evidence="10">Macrolide export ATP-binding/permease protein MacB</fullName>
        <ecNumber evidence="10">3.6.3.-</ecNumber>
    </submittedName>
</protein>
<dbReference type="InterPro" id="IPR050250">
    <property type="entry name" value="Macrolide_Exporter_MacB"/>
</dbReference>
<evidence type="ECO:0000256" key="7">
    <source>
        <dbReference type="SAM" id="Phobius"/>
    </source>
</evidence>
<evidence type="ECO:0000313" key="11">
    <source>
        <dbReference type="Proteomes" id="UP000319852"/>
    </source>
</evidence>
<dbReference type="PANTHER" id="PTHR30572:SF4">
    <property type="entry name" value="ABC TRANSPORTER PERMEASE YTRF"/>
    <property type="match status" value="1"/>
</dbReference>
<dbReference type="RefSeq" id="WP_145059201.1">
    <property type="nucleotide sequence ID" value="NZ_CP036263.1"/>
</dbReference>
<dbReference type="InterPro" id="IPR025857">
    <property type="entry name" value="MacB_PCD"/>
</dbReference>
<dbReference type="Proteomes" id="UP000319852">
    <property type="component" value="Chromosome"/>
</dbReference>
<dbReference type="GO" id="GO:0005886">
    <property type="term" value="C:plasma membrane"/>
    <property type="evidence" value="ECO:0007669"/>
    <property type="project" value="UniProtKB-SubCell"/>
</dbReference>
<keyword evidence="2" id="KW-1003">Cell membrane</keyword>
<feature type="domain" description="ABC3 transporter permease C-terminal" evidence="8">
    <location>
        <begin position="283"/>
        <end position="397"/>
    </location>
</feature>
<comment type="subcellular location">
    <subcellularLocation>
        <location evidence="1">Cell membrane</location>
        <topology evidence="1">Multi-pass membrane protein</topology>
    </subcellularLocation>
</comment>
<dbReference type="GO" id="GO:0022857">
    <property type="term" value="F:transmembrane transporter activity"/>
    <property type="evidence" value="ECO:0007669"/>
    <property type="project" value="TreeGrafter"/>
</dbReference>
<evidence type="ECO:0000256" key="4">
    <source>
        <dbReference type="ARBA" id="ARBA00022989"/>
    </source>
</evidence>
<comment type="similarity">
    <text evidence="6">Belongs to the ABC-4 integral membrane protein family.</text>
</comment>
<dbReference type="EMBL" id="CP036263">
    <property type="protein sequence ID" value="QDS98219.1"/>
    <property type="molecule type" value="Genomic_DNA"/>
</dbReference>
<evidence type="ECO:0000259" key="9">
    <source>
        <dbReference type="Pfam" id="PF12704"/>
    </source>
</evidence>
<feature type="transmembrane region" description="Helical" evidence="7">
    <location>
        <begin position="364"/>
        <end position="387"/>
    </location>
</feature>
<dbReference type="AlphaFoldDB" id="A0A517MTK7"/>
<keyword evidence="10" id="KW-0378">Hydrolase</keyword>
<gene>
    <name evidence="10" type="primary">macB_2</name>
    <name evidence="10" type="ORF">HG15A2_14920</name>
</gene>
<dbReference type="PANTHER" id="PTHR30572">
    <property type="entry name" value="MEMBRANE COMPONENT OF TRANSPORTER-RELATED"/>
    <property type="match status" value="1"/>
</dbReference>
<keyword evidence="10" id="KW-0547">Nucleotide-binding</keyword>
<evidence type="ECO:0000256" key="3">
    <source>
        <dbReference type="ARBA" id="ARBA00022692"/>
    </source>
</evidence>
<reference evidence="10 11" key="1">
    <citation type="submission" date="2019-02" db="EMBL/GenBank/DDBJ databases">
        <title>Deep-cultivation of Planctomycetes and their phenomic and genomic characterization uncovers novel biology.</title>
        <authorList>
            <person name="Wiegand S."/>
            <person name="Jogler M."/>
            <person name="Boedeker C."/>
            <person name="Pinto D."/>
            <person name="Vollmers J."/>
            <person name="Rivas-Marin E."/>
            <person name="Kohn T."/>
            <person name="Peeters S.H."/>
            <person name="Heuer A."/>
            <person name="Rast P."/>
            <person name="Oberbeckmann S."/>
            <person name="Bunk B."/>
            <person name="Jeske O."/>
            <person name="Meyerdierks A."/>
            <person name="Storesund J.E."/>
            <person name="Kallscheuer N."/>
            <person name="Luecker S."/>
            <person name="Lage O.M."/>
            <person name="Pohl T."/>
            <person name="Merkel B.J."/>
            <person name="Hornburger P."/>
            <person name="Mueller R.-W."/>
            <person name="Bruemmer F."/>
            <person name="Labrenz M."/>
            <person name="Spormann A.M."/>
            <person name="Op den Camp H."/>
            <person name="Overmann J."/>
            <person name="Amann R."/>
            <person name="Jetten M.S.M."/>
            <person name="Mascher T."/>
            <person name="Medema M.H."/>
            <person name="Devos D.P."/>
            <person name="Kaster A.-K."/>
            <person name="Ovreas L."/>
            <person name="Rohde M."/>
            <person name="Galperin M.Y."/>
            <person name="Jogler C."/>
        </authorList>
    </citation>
    <scope>NUCLEOTIDE SEQUENCE [LARGE SCALE GENOMIC DNA]</scope>
    <source>
        <strain evidence="10 11">HG15A2</strain>
    </source>
</reference>
<dbReference type="Pfam" id="PF12704">
    <property type="entry name" value="MacB_PCD"/>
    <property type="match status" value="1"/>
</dbReference>
<sequence>MRIYDIVMREILERKSQMMMSFIAIFLGITAVVAIKNISYFSERAVERELDTLGANVLILPKAVTLQDYYSADLHDEVIPEEYVLRLTMSDIEGVDNLSPKLCVPVELSDRNFTLTGILPKSEFRAKSAWAGAGIFGRPLGCGVVEGLEEQPEDKQTLIRKRVIETLEADEVLLGAEVATATLISEGDSLELLGQPFKVIAVLPETGTVDDSRVFAHLHTVQELSGKGEVVNAIEVVGCCKQIAAGLVDGINTLLPDAKVVTVTQIAKAQVTINEMLRKVSLAFIGIIVVVGGASIANYMYSNVSERRREIGTMMALGATPSQVLRMLLIKAALLGIVGGLTGYAAGTLLAMKVGPHFAGVPVLPMPVLMGWALGLSLLIALAASYFPARRAANLDPCICLQEV</sequence>
<dbReference type="GO" id="GO:0016787">
    <property type="term" value="F:hydrolase activity"/>
    <property type="evidence" value="ECO:0007669"/>
    <property type="project" value="UniProtKB-KW"/>
</dbReference>
<feature type="domain" description="MacB-like periplasmic core" evidence="9">
    <location>
        <begin position="20"/>
        <end position="233"/>
    </location>
</feature>
<evidence type="ECO:0000256" key="1">
    <source>
        <dbReference type="ARBA" id="ARBA00004651"/>
    </source>
</evidence>
<keyword evidence="5 7" id="KW-0472">Membrane</keyword>
<evidence type="ECO:0000313" key="10">
    <source>
        <dbReference type="EMBL" id="QDS98219.1"/>
    </source>
</evidence>